<organism evidence="5 6">
    <name type="scientific">Companilactobacillus bobalius DSM 19674</name>
    <dbReference type="NCBI Taxonomy" id="1423788"/>
    <lineage>
        <taxon>Bacteria</taxon>
        <taxon>Bacillati</taxon>
        <taxon>Bacillota</taxon>
        <taxon>Bacilli</taxon>
        <taxon>Lactobacillales</taxon>
        <taxon>Lactobacillaceae</taxon>
        <taxon>Companilactobacillus</taxon>
        <taxon>Companilactobacillus bobalius</taxon>
    </lineage>
</organism>
<dbReference type="SUPFAM" id="SSF52518">
    <property type="entry name" value="Thiamin diphosphate-binding fold (THDP-binding)"/>
    <property type="match status" value="1"/>
</dbReference>
<dbReference type="SUPFAM" id="SSF52922">
    <property type="entry name" value="TK C-terminal domain-like"/>
    <property type="match status" value="1"/>
</dbReference>
<dbReference type="RefSeq" id="WP_056954272.1">
    <property type="nucleotide sequence ID" value="NZ_AZDY01000041.1"/>
</dbReference>
<dbReference type="FunFam" id="3.40.50.970:FF:000129">
    <property type="entry name" value="Transketolase"/>
    <property type="match status" value="1"/>
</dbReference>
<dbReference type="PANTHER" id="PTHR43825:SF1">
    <property type="entry name" value="TRANSKETOLASE-LIKE PYRIMIDINE-BINDING DOMAIN-CONTAINING PROTEIN"/>
    <property type="match status" value="1"/>
</dbReference>
<keyword evidence="6" id="KW-1185">Reference proteome</keyword>
<accession>A0A0R1KNW8</accession>
<dbReference type="CDD" id="cd07033">
    <property type="entry name" value="TPP_PYR_DXS_TK_like"/>
    <property type="match status" value="1"/>
</dbReference>
<dbReference type="Pfam" id="PF02779">
    <property type="entry name" value="Transket_pyr"/>
    <property type="match status" value="1"/>
</dbReference>
<dbReference type="Proteomes" id="UP000051515">
    <property type="component" value="Unassembled WGS sequence"/>
</dbReference>
<dbReference type="OrthoDB" id="9803371at2"/>
<proteinExistence type="inferred from homology"/>
<dbReference type="InterPro" id="IPR005475">
    <property type="entry name" value="Transketolase-like_Pyr-bd"/>
</dbReference>
<evidence type="ECO:0000256" key="2">
    <source>
        <dbReference type="ARBA" id="ARBA00007131"/>
    </source>
</evidence>
<dbReference type="Gene3D" id="3.40.50.970">
    <property type="match status" value="1"/>
</dbReference>
<reference evidence="5 6" key="1">
    <citation type="journal article" date="2015" name="Genome Announc.">
        <title>Expanding the biotechnology potential of lactobacilli through comparative genomics of 213 strains and associated genera.</title>
        <authorList>
            <person name="Sun Z."/>
            <person name="Harris H.M."/>
            <person name="McCann A."/>
            <person name="Guo C."/>
            <person name="Argimon S."/>
            <person name="Zhang W."/>
            <person name="Yang X."/>
            <person name="Jeffery I.B."/>
            <person name="Cooney J.C."/>
            <person name="Kagawa T.F."/>
            <person name="Liu W."/>
            <person name="Song Y."/>
            <person name="Salvetti E."/>
            <person name="Wrobel A."/>
            <person name="Rasinkangas P."/>
            <person name="Parkhill J."/>
            <person name="Rea M.C."/>
            <person name="O'Sullivan O."/>
            <person name="Ritari J."/>
            <person name="Douillard F.P."/>
            <person name="Paul Ross R."/>
            <person name="Yang R."/>
            <person name="Briner A.E."/>
            <person name="Felis G.E."/>
            <person name="de Vos W.M."/>
            <person name="Barrangou R."/>
            <person name="Klaenhammer T.R."/>
            <person name="Caufield P.W."/>
            <person name="Cui Y."/>
            <person name="Zhang H."/>
            <person name="O'Toole P.W."/>
        </authorList>
    </citation>
    <scope>NUCLEOTIDE SEQUENCE [LARGE SCALE GENOMIC DNA]</scope>
    <source>
        <strain evidence="5 6">DSM 19674</strain>
    </source>
</reference>
<dbReference type="PATRIC" id="fig|1423788.3.peg.163"/>
<dbReference type="SMART" id="SM00861">
    <property type="entry name" value="Transket_pyr"/>
    <property type="match status" value="1"/>
</dbReference>
<dbReference type="InterPro" id="IPR029061">
    <property type="entry name" value="THDP-binding"/>
</dbReference>
<feature type="domain" description="Transketolase-like pyrimidine-binding" evidence="4">
    <location>
        <begin position="7"/>
        <end position="173"/>
    </location>
</feature>
<comment type="similarity">
    <text evidence="2">Belongs to the transketolase family.</text>
</comment>
<comment type="cofactor">
    <cofactor evidence="1">
        <name>thiamine diphosphate</name>
        <dbReference type="ChEBI" id="CHEBI:58937"/>
    </cofactor>
</comment>
<dbReference type="Pfam" id="PF02780">
    <property type="entry name" value="Transketolase_C"/>
    <property type="match status" value="1"/>
</dbReference>
<name>A0A0R1KNW8_9LACO</name>
<dbReference type="Gene3D" id="3.40.50.920">
    <property type="match status" value="1"/>
</dbReference>
<keyword evidence="3" id="KW-0786">Thiamine pyrophosphate</keyword>
<dbReference type="InterPro" id="IPR033248">
    <property type="entry name" value="Transketolase_C"/>
</dbReference>
<dbReference type="EMBL" id="AZDY01000041">
    <property type="protein sequence ID" value="KRK81858.1"/>
    <property type="molecule type" value="Genomic_DNA"/>
</dbReference>
<dbReference type="AlphaFoldDB" id="A0A0R1KNW8"/>
<evidence type="ECO:0000259" key="4">
    <source>
        <dbReference type="SMART" id="SM00861"/>
    </source>
</evidence>
<evidence type="ECO:0000256" key="3">
    <source>
        <dbReference type="ARBA" id="ARBA00023052"/>
    </source>
</evidence>
<gene>
    <name evidence="5" type="ORF">FC78_GL000157</name>
</gene>
<sequence length="314" mass="33435">MSEEKARKVGEVICEQLVDAGKNDSDIVVLTSDSRGSGSLVPFAKELPKQIVEVGIAEQDLVTISAGLAHSGKRPFAVSPAAFLTMRSIEQVKVDVSYSNTNVKLLGISGGNSYSVLGSTHHSLQDLAITRAIPNLEVYMPCDQYQTIGLFKYLVKSDKPAYIRIGKKALSNCYSNPEEAFVKPGKANVLRNGKDVALVAMGETVPEALKAADLLEKEGIKATVIDLVSLKPLDTELLSKISNEFSDIYTIEEHSIYNGIGSAVAEVVATSGSAKLHILGFPDAPAIAGTQDEVFGYYGLDGAGIAQNVEKSIS</sequence>
<evidence type="ECO:0000313" key="5">
    <source>
        <dbReference type="EMBL" id="KRK81858.1"/>
    </source>
</evidence>
<dbReference type="PANTHER" id="PTHR43825">
    <property type="entry name" value="PYRUVATE DEHYDROGENASE E1 COMPONENT"/>
    <property type="match status" value="1"/>
</dbReference>
<evidence type="ECO:0000313" key="6">
    <source>
        <dbReference type="Proteomes" id="UP000051515"/>
    </source>
</evidence>
<dbReference type="InterPro" id="IPR051157">
    <property type="entry name" value="PDH/Transketolase"/>
</dbReference>
<dbReference type="STRING" id="1423788.FC78_GL000157"/>
<evidence type="ECO:0000256" key="1">
    <source>
        <dbReference type="ARBA" id="ARBA00001964"/>
    </source>
</evidence>
<comment type="caution">
    <text evidence="5">The sequence shown here is derived from an EMBL/GenBank/DDBJ whole genome shotgun (WGS) entry which is preliminary data.</text>
</comment>
<protein>
    <submittedName>
        <fullName evidence="5">Transketolase</fullName>
    </submittedName>
</protein>
<dbReference type="InterPro" id="IPR009014">
    <property type="entry name" value="Transketo_C/PFOR_II"/>
</dbReference>